<feature type="transmembrane region" description="Helical" evidence="1">
    <location>
        <begin position="192"/>
        <end position="212"/>
    </location>
</feature>
<name>A0A0B8QRV9_LACLL</name>
<organism evidence="2 3">
    <name type="scientific">Lactococcus lactis subsp. lactis</name>
    <name type="common">Streptococcus lactis</name>
    <dbReference type="NCBI Taxonomy" id="1360"/>
    <lineage>
        <taxon>Bacteria</taxon>
        <taxon>Bacillati</taxon>
        <taxon>Bacillota</taxon>
        <taxon>Bacilli</taxon>
        <taxon>Lactobacillales</taxon>
        <taxon>Streptococcaceae</taxon>
        <taxon>Lactococcus</taxon>
    </lineage>
</organism>
<dbReference type="PANTHER" id="PTHR37314:SF4">
    <property type="entry name" value="UPF0700 TRANSMEMBRANE PROTEIN YOAK"/>
    <property type="match status" value="1"/>
</dbReference>
<keyword evidence="1" id="KW-1133">Transmembrane helix</keyword>
<accession>A0A0B8QRV9</accession>
<feature type="transmembrane region" description="Helical" evidence="1">
    <location>
        <begin position="80"/>
        <end position="97"/>
    </location>
</feature>
<protein>
    <submittedName>
        <fullName evidence="2">Predicted membrane protein</fullName>
    </submittedName>
</protein>
<dbReference type="InterPro" id="IPR010699">
    <property type="entry name" value="DUF1275"/>
</dbReference>
<proteinExistence type="predicted"/>
<keyword evidence="1" id="KW-0472">Membrane</keyword>
<sequence length="240" mass="27238">MKFKPLLKNNENNLCDIILIMDRQVKEKLRIALIFALNAGFMDGFSFFHFNDRFIGAQSGNVIQAGINIAKGDFARFWDFAIPIIFFILGVMTRGFYSHYLMKRRRFDASYLLLVQWSGVTIFALAYGLGLKIPVSFYVGIFSYFMAIQYDTFTKVHGRAYGSIFMTGNMKSMSANLAQYIITKDKQKLRSVGIYAALISIFFAGAAIATLAGNWFGSWTMMGSTFMIGVVYLIVRFDEI</sequence>
<evidence type="ECO:0000256" key="1">
    <source>
        <dbReference type="SAM" id="Phobius"/>
    </source>
</evidence>
<dbReference type="Pfam" id="PF06912">
    <property type="entry name" value="DUF1275"/>
    <property type="match status" value="1"/>
</dbReference>
<keyword evidence="1" id="KW-0812">Transmembrane</keyword>
<dbReference type="Proteomes" id="UP000031847">
    <property type="component" value="Unassembled WGS sequence"/>
</dbReference>
<dbReference type="PANTHER" id="PTHR37314">
    <property type="entry name" value="SLR0142 PROTEIN"/>
    <property type="match status" value="1"/>
</dbReference>
<dbReference type="AlphaFoldDB" id="A0A0B8QRV9"/>
<gene>
    <name evidence="2" type="ORF">JCM5805K_0825</name>
</gene>
<comment type="caution">
    <text evidence="2">The sequence shown here is derived from an EMBL/GenBank/DDBJ whole genome shotgun (WGS) entry which is preliminary data.</text>
</comment>
<feature type="transmembrane region" description="Helical" evidence="1">
    <location>
        <begin position="31"/>
        <end position="50"/>
    </location>
</feature>
<evidence type="ECO:0000313" key="3">
    <source>
        <dbReference type="Proteomes" id="UP000031847"/>
    </source>
</evidence>
<reference evidence="2 3" key="1">
    <citation type="submission" date="2015-01" db="EMBL/GenBank/DDBJ databases">
        <title>Lactococcus lactis subsp.lactis JCM 5805 whole genome shotgun sequence.</title>
        <authorList>
            <person name="Fujii T."/>
            <person name="Tomita Y."/>
            <person name="Ikushima S."/>
            <person name="Fujiwara D."/>
        </authorList>
    </citation>
    <scope>NUCLEOTIDE SEQUENCE [LARGE SCALE GENOMIC DNA]</scope>
    <source>
        <strain evidence="2 3">JCM 5805</strain>
    </source>
</reference>
<feature type="transmembrane region" description="Helical" evidence="1">
    <location>
        <begin position="218"/>
        <end position="235"/>
    </location>
</feature>
<dbReference type="EMBL" id="BBSI01000017">
    <property type="protein sequence ID" value="GAM79717.1"/>
    <property type="molecule type" value="Genomic_DNA"/>
</dbReference>
<evidence type="ECO:0000313" key="2">
    <source>
        <dbReference type="EMBL" id="GAM79717.1"/>
    </source>
</evidence>